<evidence type="ECO:0000256" key="1">
    <source>
        <dbReference type="SAM" id="MobiDB-lite"/>
    </source>
</evidence>
<gene>
    <name evidence="3" type="ORF">D9619_010867</name>
</gene>
<feature type="transmembrane region" description="Helical" evidence="2">
    <location>
        <begin position="203"/>
        <end position="224"/>
    </location>
</feature>
<sequence>MAFTPMLRLEYRNFSWWVAQASHPTFHRLAFTWGSVVWVVNGFAAFLPFCNSHFEKAAHSTGWTAFLGATIFEIGSVLGILEYWNRDEVRNSRRKGTGSKSEGEGDIESQASERHLTAPNVPPLSSETHLEDEKPKAGRDRTTKRKDIVWFSTDTRYFRQLAWYGTFFQLLAASIFWISGFTAIPPIQSAIEENTPLIRGTYWAPQVIGGSGFIISATFLMLAAQDVWWKPKPLSIGWQVGVWNFIGGMGFMLSGAFGFPSSHWAEYQSALTTFWGGWAFLIGSIFQWYGSVNPDSK</sequence>
<feature type="region of interest" description="Disordered" evidence="1">
    <location>
        <begin position="92"/>
        <end position="140"/>
    </location>
</feature>
<feature type="transmembrane region" description="Helical" evidence="2">
    <location>
        <begin position="61"/>
        <end position="84"/>
    </location>
</feature>
<protein>
    <recommendedName>
        <fullName evidence="5">Integral membrane protein</fullName>
    </recommendedName>
</protein>
<dbReference type="OrthoDB" id="2603at2759"/>
<evidence type="ECO:0000313" key="3">
    <source>
        <dbReference type="EMBL" id="KAF5318777.1"/>
    </source>
</evidence>
<keyword evidence="4" id="KW-1185">Reference proteome</keyword>
<evidence type="ECO:0000313" key="4">
    <source>
        <dbReference type="Proteomes" id="UP000567179"/>
    </source>
</evidence>
<keyword evidence="2" id="KW-1133">Transmembrane helix</keyword>
<feature type="transmembrane region" description="Helical" evidence="2">
    <location>
        <begin position="269"/>
        <end position="289"/>
    </location>
</feature>
<dbReference type="Proteomes" id="UP000567179">
    <property type="component" value="Unassembled WGS sequence"/>
</dbReference>
<name>A0A8H5F0A0_9AGAR</name>
<accession>A0A8H5F0A0</accession>
<proteinExistence type="predicted"/>
<feature type="compositionally biased region" description="Basic and acidic residues" evidence="1">
    <location>
        <begin position="128"/>
        <end position="140"/>
    </location>
</feature>
<evidence type="ECO:0008006" key="5">
    <source>
        <dbReference type="Google" id="ProtNLM"/>
    </source>
</evidence>
<feature type="transmembrane region" description="Helical" evidence="2">
    <location>
        <begin position="236"/>
        <end position="257"/>
    </location>
</feature>
<keyword evidence="2" id="KW-0472">Membrane</keyword>
<comment type="caution">
    <text evidence="3">The sequence shown here is derived from an EMBL/GenBank/DDBJ whole genome shotgun (WGS) entry which is preliminary data.</text>
</comment>
<feature type="transmembrane region" description="Helical" evidence="2">
    <location>
        <begin position="29"/>
        <end position="49"/>
    </location>
</feature>
<keyword evidence="2" id="KW-0812">Transmembrane</keyword>
<dbReference type="EMBL" id="JAACJJ010000030">
    <property type="protein sequence ID" value="KAF5318777.1"/>
    <property type="molecule type" value="Genomic_DNA"/>
</dbReference>
<dbReference type="AlphaFoldDB" id="A0A8H5F0A0"/>
<evidence type="ECO:0000256" key="2">
    <source>
        <dbReference type="SAM" id="Phobius"/>
    </source>
</evidence>
<organism evidence="3 4">
    <name type="scientific">Psilocybe cf. subviscida</name>
    <dbReference type="NCBI Taxonomy" id="2480587"/>
    <lineage>
        <taxon>Eukaryota</taxon>
        <taxon>Fungi</taxon>
        <taxon>Dikarya</taxon>
        <taxon>Basidiomycota</taxon>
        <taxon>Agaricomycotina</taxon>
        <taxon>Agaricomycetes</taxon>
        <taxon>Agaricomycetidae</taxon>
        <taxon>Agaricales</taxon>
        <taxon>Agaricineae</taxon>
        <taxon>Strophariaceae</taxon>
        <taxon>Psilocybe</taxon>
    </lineage>
</organism>
<reference evidence="3 4" key="1">
    <citation type="journal article" date="2020" name="ISME J.">
        <title>Uncovering the hidden diversity of litter-decomposition mechanisms in mushroom-forming fungi.</title>
        <authorList>
            <person name="Floudas D."/>
            <person name="Bentzer J."/>
            <person name="Ahren D."/>
            <person name="Johansson T."/>
            <person name="Persson P."/>
            <person name="Tunlid A."/>
        </authorList>
    </citation>
    <scope>NUCLEOTIDE SEQUENCE [LARGE SCALE GENOMIC DNA]</scope>
    <source>
        <strain evidence="3 4">CBS 101986</strain>
    </source>
</reference>
<feature type="transmembrane region" description="Helical" evidence="2">
    <location>
        <begin position="161"/>
        <end position="183"/>
    </location>
</feature>